<dbReference type="InterPro" id="IPR029057">
    <property type="entry name" value="PRTase-like"/>
</dbReference>
<dbReference type="PANTHER" id="PTHR10210:SF41">
    <property type="entry name" value="RIBOSE-PHOSPHATE PYROPHOSPHOKINASE 1, CHLOROPLASTIC"/>
    <property type="match status" value="1"/>
</dbReference>
<dbReference type="EMBL" id="OQ846916">
    <property type="protein sequence ID" value="WJJ55326.1"/>
    <property type="molecule type" value="Genomic_DNA"/>
</dbReference>
<dbReference type="GO" id="GO:0006164">
    <property type="term" value="P:purine nucleotide biosynthetic process"/>
    <property type="evidence" value="ECO:0007669"/>
    <property type="project" value="TreeGrafter"/>
</dbReference>
<gene>
    <name evidence="1" type="ORF">QB910_000082</name>
</gene>
<evidence type="ECO:0000313" key="1">
    <source>
        <dbReference type="EMBL" id="WJJ55326.1"/>
    </source>
</evidence>
<reference evidence="1" key="1">
    <citation type="submission" date="2023-04" db="EMBL/GenBank/DDBJ databases">
        <title>Characterization and genome study of newly isolated Alicyclobacillus-specific phaga.</title>
        <authorList>
            <person name="Shymialevich D."/>
            <person name="Wojcicki M."/>
            <person name="Srednicka P."/>
            <person name="Swider O."/>
        </authorList>
    </citation>
    <scope>NUCLEOTIDE SEQUENCE</scope>
</reference>
<evidence type="ECO:0008006" key="2">
    <source>
        <dbReference type="Google" id="ProtNLM"/>
    </source>
</evidence>
<dbReference type="CDD" id="cd06223">
    <property type="entry name" value="PRTases_typeI"/>
    <property type="match status" value="1"/>
</dbReference>
<sequence>MIWINGKRIETFKFPNGETGIKGEQIYDALTDGINYVVFKYESDADLIELMFVKRHIDTYAGVVVGLRILYMPYSRMDRQNDFHTVFTLKHVAEFINWLGFDHIDVDEPHSDVTCAVLNNAQPQYLTKRLISNVMDKIGFDPERDYVFYPDAGAAKRYSDVTGFKTLVGHKHRDFNTGEIKSLQVVGSEQINDRDSSFKVLIVDDLCSRGGTFMAAGTELRNLGATEVYLLTAHCENTIHNGDIIKTDVINKVFTTDSILSPCGEVDKIHVFTVGGTI</sequence>
<dbReference type="SUPFAM" id="SSF53271">
    <property type="entry name" value="PRTase-like"/>
    <property type="match status" value="2"/>
</dbReference>
<accession>A0AAT9V7P3</accession>
<organism evidence="1">
    <name type="scientific">Alicyclobacillus phage KKP_3916</name>
    <dbReference type="NCBI Taxonomy" id="3040651"/>
    <lineage>
        <taxon>Viruses</taxon>
        <taxon>Duplodnaviria</taxon>
        <taxon>Heunggongvirae</taxon>
        <taxon>Uroviricota</taxon>
        <taxon>Caudoviricetes</taxon>
    </lineage>
</organism>
<dbReference type="GO" id="GO:0002189">
    <property type="term" value="C:ribose phosphate diphosphokinase complex"/>
    <property type="evidence" value="ECO:0007669"/>
    <property type="project" value="TreeGrafter"/>
</dbReference>
<dbReference type="InterPro" id="IPR000836">
    <property type="entry name" value="PRTase_dom"/>
</dbReference>
<dbReference type="PANTHER" id="PTHR10210">
    <property type="entry name" value="RIBOSE-PHOSPHATE DIPHOSPHOKINASE FAMILY MEMBER"/>
    <property type="match status" value="1"/>
</dbReference>
<dbReference type="GO" id="GO:0000287">
    <property type="term" value="F:magnesium ion binding"/>
    <property type="evidence" value="ECO:0007669"/>
    <property type="project" value="InterPro"/>
</dbReference>
<dbReference type="InterPro" id="IPR005946">
    <property type="entry name" value="Rib-P_diPkinase"/>
</dbReference>
<dbReference type="Gene3D" id="3.40.50.2020">
    <property type="match status" value="2"/>
</dbReference>
<name>A0AAT9V7P3_9CAUD</name>
<dbReference type="GO" id="GO:0006015">
    <property type="term" value="P:5-phosphoribose 1-diphosphate biosynthetic process"/>
    <property type="evidence" value="ECO:0007669"/>
    <property type="project" value="TreeGrafter"/>
</dbReference>
<protein>
    <recommendedName>
        <fullName evidence="2">Phosphoribosyl pyrophosphate synthase</fullName>
    </recommendedName>
</protein>
<dbReference type="GO" id="GO:0004749">
    <property type="term" value="F:ribose phosphate diphosphokinase activity"/>
    <property type="evidence" value="ECO:0007669"/>
    <property type="project" value="TreeGrafter"/>
</dbReference>
<proteinExistence type="predicted"/>